<proteinExistence type="predicted"/>
<dbReference type="AlphaFoldDB" id="C0CJE9"/>
<dbReference type="eggNOG" id="COG2385">
    <property type="taxonomic scope" value="Bacteria"/>
</dbReference>
<dbReference type="Pfam" id="PF08486">
    <property type="entry name" value="SpoIID"/>
    <property type="match status" value="1"/>
</dbReference>
<dbReference type="RefSeq" id="WP_005946630.1">
    <property type="nucleotide sequence ID" value="NZ_CP136423.1"/>
</dbReference>
<sequence length="276" mass="31031">MRTRLSIFLSSFFILLFFPFLCTFVFHGAQACTLLQPAKAEKFLPYLLSLQIDDNKSSEALKTQAVIARSNLNYQQSQGKSLLEILKTQFSDILSSPSWYRIFFISDSYQNATESTSGQILTFENTPCLTPYHEVSCGKTRSGEEVFHNSAFSYLKSVDSSQDLEAPNYFTTQDIASQQFPSSLEIQKTDSSGYVLTLNADDTTFSGEYFRHEFGLASSCFSIQKNGDNLRFLCKGQGHGVGLSQYGAEIMAEDGSTYDEILLWYFPSLMLTTTDF</sequence>
<dbReference type="EMBL" id="ACBZ01000043">
    <property type="protein sequence ID" value="EEG50059.1"/>
    <property type="molecule type" value="Genomic_DNA"/>
</dbReference>
<dbReference type="InterPro" id="IPR013693">
    <property type="entry name" value="SpoIID/LytB_N"/>
</dbReference>
<keyword evidence="3" id="KW-1185">Reference proteome</keyword>
<gene>
    <name evidence="2" type="ORF">RUMHYD_00946</name>
</gene>
<accession>C0CJE9</accession>
<protein>
    <recommendedName>
        <fullName evidence="1">Sporulation stage II protein D amidase enhancer LytB N-terminal domain-containing protein</fullName>
    </recommendedName>
</protein>
<reference evidence="2 3" key="1">
    <citation type="submission" date="2009-01" db="EMBL/GenBank/DDBJ databases">
        <authorList>
            <person name="Fulton L."/>
            <person name="Clifton S."/>
            <person name="Fulton B."/>
            <person name="Xu J."/>
            <person name="Minx P."/>
            <person name="Pepin K.H."/>
            <person name="Johnson M."/>
            <person name="Bhonagiri V."/>
            <person name="Nash W.E."/>
            <person name="Mardis E.R."/>
            <person name="Wilson R.K."/>
        </authorList>
    </citation>
    <scope>NUCLEOTIDE SEQUENCE [LARGE SCALE GENOMIC DNA]</scope>
    <source>
        <strain evidence="3">DSM 10507 / JCM 14656 / S5a33</strain>
    </source>
</reference>
<organism evidence="2 3">
    <name type="scientific">Blautia hydrogenotrophica (strain DSM 10507 / JCM 14656 / S5a33)</name>
    <name type="common">Ruminococcus hydrogenotrophicus</name>
    <dbReference type="NCBI Taxonomy" id="476272"/>
    <lineage>
        <taxon>Bacteria</taxon>
        <taxon>Bacillati</taxon>
        <taxon>Bacillota</taxon>
        <taxon>Clostridia</taxon>
        <taxon>Lachnospirales</taxon>
        <taxon>Lachnospiraceae</taxon>
        <taxon>Blautia</taxon>
    </lineage>
</organism>
<evidence type="ECO:0000313" key="2">
    <source>
        <dbReference type="EMBL" id="EEG50059.1"/>
    </source>
</evidence>
<dbReference type="HOGENOM" id="CLU_021203_1_0_9"/>
<name>C0CJE9_BLAHS</name>
<dbReference type="Proteomes" id="UP000003100">
    <property type="component" value="Unassembled WGS sequence"/>
</dbReference>
<dbReference type="PATRIC" id="fig|476272.21.peg.2293"/>
<evidence type="ECO:0000259" key="1">
    <source>
        <dbReference type="Pfam" id="PF08486"/>
    </source>
</evidence>
<dbReference type="PROSITE" id="PS51257">
    <property type="entry name" value="PROKAR_LIPOPROTEIN"/>
    <property type="match status" value="1"/>
</dbReference>
<reference evidence="2 3" key="2">
    <citation type="submission" date="2009-02" db="EMBL/GenBank/DDBJ databases">
        <title>Draft genome sequence of Blautia hydrogenotrophica DSM 10507 (Ruminococcus hydrogenotrophicus DSM 10507).</title>
        <authorList>
            <person name="Sudarsanam P."/>
            <person name="Ley R."/>
            <person name="Guruge J."/>
            <person name="Turnbaugh P.J."/>
            <person name="Mahowald M."/>
            <person name="Liep D."/>
            <person name="Gordon J."/>
        </authorList>
    </citation>
    <scope>NUCLEOTIDE SEQUENCE [LARGE SCALE GENOMIC DNA]</scope>
    <source>
        <strain evidence="3">DSM 10507 / JCM 14656 / S5a33</strain>
    </source>
</reference>
<comment type="caution">
    <text evidence="2">The sequence shown here is derived from an EMBL/GenBank/DDBJ whole genome shotgun (WGS) entry which is preliminary data.</text>
</comment>
<dbReference type="GeneID" id="86820094"/>
<feature type="domain" description="Sporulation stage II protein D amidase enhancer LytB N-terminal" evidence="1">
    <location>
        <begin position="33"/>
        <end position="123"/>
    </location>
</feature>
<evidence type="ECO:0000313" key="3">
    <source>
        <dbReference type="Proteomes" id="UP000003100"/>
    </source>
</evidence>